<dbReference type="SUPFAM" id="SSF53681">
    <property type="entry name" value="Aspartate/glutamate racemase"/>
    <property type="match status" value="2"/>
</dbReference>
<dbReference type="AlphaFoldDB" id="A0A8H4JXT8"/>
<evidence type="ECO:0000256" key="1">
    <source>
        <dbReference type="ARBA" id="ARBA00007847"/>
    </source>
</evidence>
<evidence type="ECO:0000313" key="4">
    <source>
        <dbReference type="Proteomes" id="UP000536711"/>
    </source>
</evidence>
<accession>A0A8H4JXT8</accession>
<sequence>MANRLTINRPGFSSPILSEALIHNGLVYTSGKIGVDAKTGVLVSDDVAEQTTAALGLLESVLREAGSGLDKILKCNIYLTNINNFAAMNDVFSELGKGAKVEIDCIAIVEKALFHDREFTQVKMRTLLLLGGMTPDVTALYYNVINKVVRIKLGDRASAPLYLYSANLEEMIQHAMKGEWDEFAKVYKKPIRSLSDRVDGIAICAILAHKVAKKLFDDSSAARVPLFHIADCLALHITKNHPSIKKLGLLGPKISMLDSDDPDFFVAMLKKAGFEILIPETPEDIEEVNRGMLEEVAKGVASVTDSTRKMFVQQAKKLIDRGAQGIILGSTDLGFVLRQEDVGDIPLFEPAAIHAQELGIWICEGEEDQSP</sequence>
<comment type="caution">
    <text evidence="3">The sequence shown here is derived from an EMBL/GenBank/DDBJ whole genome shotgun (WGS) entry which is preliminary data.</text>
</comment>
<dbReference type="NCBIfam" id="TIGR00035">
    <property type="entry name" value="asp_race"/>
    <property type="match status" value="1"/>
</dbReference>
<dbReference type="Proteomes" id="UP000536711">
    <property type="component" value="Unassembled WGS sequence"/>
</dbReference>
<dbReference type="GO" id="GO:0047661">
    <property type="term" value="F:amino-acid racemase activity"/>
    <property type="evidence" value="ECO:0007669"/>
    <property type="project" value="InterPro"/>
</dbReference>
<dbReference type="Pfam" id="PF01177">
    <property type="entry name" value="Asp_Glu_race"/>
    <property type="match status" value="1"/>
</dbReference>
<evidence type="ECO:0000313" key="3">
    <source>
        <dbReference type="EMBL" id="KAF4441007.1"/>
    </source>
</evidence>
<comment type="similarity">
    <text evidence="2">Belongs to the RutC family.</text>
</comment>
<dbReference type="OrthoDB" id="309640at2759"/>
<dbReference type="GO" id="GO:0005829">
    <property type="term" value="C:cytosol"/>
    <property type="evidence" value="ECO:0007669"/>
    <property type="project" value="TreeGrafter"/>
</dbReference>
<dbReference type="InterPro" id="IPR035959">
    <property type="entry name" value="RutC-like_sf"/>
</dbReference>
<dbReference type="SUPFAM" id="SSF55298">
    <property type="entry name" value="YjgF-like"/>
    <property type="match status" value="1"/>
</dbReference>
<reference evidence="3 4" key="1">
    <citation type="submission" date="2020-01" db="EMBL/GenBank/DDBJ databases">
        <title>Identification and distribution of gene clusters putatively required for synthesis of sphingolipid metabolism inhibitors in phylogenetically diverse species of the filamentous fungus Fusarium.</title>
        <authorList>
            <person name="Kim H.-S."/>
            <person name="Busman M."/>
            <person name="Brown D.W."/>
            <person name="Divon H."/>
            <person name="Uhlig S."/>
            <person name="Proctor R.H."/>
        </authorList>
    </citation>
    <scope>NUCLEOTIDE SEQUENCE [LARGE SCALE GENOMIC DNA]</scope>
    <source>
        <strain evidence="3 4">NRRL 13308</strain>
    </source>
</reference>
<protein>
    <submittedName>
        <fullName evidence="3">Asp Glu Hydantoin racemase domain-containing</fullName>
    </submittedName>
</protein>
<keyword evidence="4" id="KW-1185">Reference proteome</keyword>
<name>A0A8H4JXT8_9HYPO</name>
<evidence type="ECO:0000256" key="2">
    <source>
        <dbReference type="ARBA" id="ARBA00010552"/>
    </source>
</evidence>
<dbReference type="PANTHER" id="PTHR11803">
    <property type="entry name" value="2-IMINOBUTANOATE/2-IMINOPROPANOATE DEAMINASE RIDA"/>
    <property type="match status" value="1"/>
</dbReference>
<dbReference type="Gene3D" id="3.40.50.1860">
    <property type="match status" value="2"/>
</dbReference>
<proteinExistence type="inferred from homology"/>
<dbReference type="InterPro" id="IPR004380">
    <property type="entry name" value="Asp_race"/>
</dbReference>
<dbReference type="InterPro" id="IPR015942">
    <property type="entry name" value="Asp/Glu/hydantoin_racemase"/>
</dbReference>
<dbReference type="Pfam" id="PF01042">
    <property type="entry name" value="Ribonuc_L-PSP"/>
    <property type="match status" value="1"/>
</dbReference>
<dbReference type="InterPro" id="IPR006175">
    <property type="entry name" value="YjgF/YER057c/UK114"/>
</dbReference>
<gene>
    <name evidence="3" type="ORF">FACUT_3036</name>
</gene>
<dbReference type="Gene3D" id="3.30.1330.40">
    <property type="entry name" value="RutC-like"/>
    <property type="match status" value="1"/>
</dbReference>
<dbReference type="CDD" id="cd00448">
    <property type="entry name" value="YjgF_YER057c_UK114_family"/>
    <property type="match status" value="1"/>
</dbReference>
<organism evidence="3 4">
    <name type="scientific">Fusarium acutatum</name>
    <dbReference type="NCBI Taxonomy" id="78861"/>
    <lineage>
        <taxon>Eukaryota</taxon>
        <taxon>Fungi</taxon>
        <taxon>Dikarya</taxon>
        <taxon>Ascomycota</taxon>
        <taxon>Pezizomycotina</taxon>
        <taxon>Sordariomycetes</taxon>
        <taxon>Hypocreomycetidae</taxon>
        <taxon>Hypocreales</taxon>
        <taxon>Nectriaceae</taxon>
        <taxon>Fusarium</taxon>
        <taxon>Fusarium fujikuroi species complex</taxon>
    </lineage>
</organism>
<comment type="similarity">
    <text evidence="1">Belongs to the aspartate/glutamate racemases family.</text>
</comment>
<dbReference type="PANTHER" id="PTHR11803:SF58">
    <property type="entry name" value="PROTEIN HMF1-RELATED"/>
    <property type="match status" value="1"/>
</dbReference>
<dbReference type="GO" id="GO:0019239">
    <property type="term" value="F:deaminase activity"/>
    <property type="evidence" value="ECO:0007669"/>
    <property type="project" value="TreeGrafter"/>
</dbReference>
<dbReference type="EMBL" id="JAADJF010000063">
    <property type="protein sequence ID" value="KAF4441007.1"/>
    <property type="molecule type" value="Genomic_DNA"/>
</dbReference>
<dbReference type="InterPro" id="IPR001920">
    <property type="entry name" value="Asp/Glu_race"/>
</dbReference>